<reference evidence="2" key="1">
    <citation type="submission" date="2018-05" db="EMBL/GenBank/DDBJ databases">
        <authorList>
            <person name="Lanie J.A."/>
            <person name="Ng W.-L."/>
            <person name="Kazmierczak K.M."/>
            <person name="Andrzejewski T.M."/>
            <person name="Davidsen T.M."/>
            <person name="Wayne K.J."/>
            <person name="Tettelin H."/>
            <person name="Glass J.I."/>
            <person name="Rusch D."/>
            <person name="Podicherti R."/>
            <person name="Tsui H.-C.T."/>
            <person name="Winkler M.E."/>
        </authorList>
    </citation>
    <scope>NUCLEOTIDE SEQUENCE</scope>
</reference>
<evidence type="ECO:0000259" key="1">
    <source>
        <dbReference type="Pfam" id="PF03992"/>
    </source>
</evidence>
<accession>A0A382UG85</accession>
<sequence length="102" mass="12022">MPILMTARYQIRPHAIDRCKKAIQVLVNHVKENEKETLFYMAQQEILNPYAFLHIMVFKDEVALTLHRSSKAAEHFVNVLYPETIDPLEFKEYNLTATNFQI</sequence>
<evidence type="ECO:0000313" key="2">
    <source>
        <dbReference type="EMBL" id="SVD33077.1"/>
    </source>
</evidence>
<dbReference type="AlphaFoldDB" id="A0A382UG85"/>
<gene>
    <name evidence="2" type="ORF">METZ01_LOCUS385931</name>
</gene>
<name>A0A382UG85_9ZZZZ</name>
<feature type="domain" description="ABM" evidence="1">
    <location>
        <begin position="2"/>
        <end position="77"/>
    </location>
</feature>
<dbReference type="Gene3D" id="3.30.70.100">
    <property type="match status" value="1"/>
</dbReference>
<dbReference type="EMBL" id="UINC01143889">
    <property type="protein sequence ID" value="SVD33077.1"/>
    <property type="molecule type" value="Genomic_DNA"/>
</dbReference>
<proteinExistence type="predicted"/>
<dbReference type="InterPro" id="IPR011008">
    <property type="entry name" value="Dimeric_a/b-barrel"/>
</dbReference>
<dbReference type="InterPro" id="IPR007138">
    <property type="entry name" value="ABM_dom"/>
</dbReference>
<protein>
    <recommendedName>
        <fullName evidence="1">ABM domain-containing protein</fullName>
    </recommendedName>
</protein>
<organism evidence="2">
    <name type="scientific">marine metagenome</name>
    <dbReference type="NCBI Taxonomy" id="408172"/>
    <lineage>
        <taxon>unclassified sequences</taxon>
        <taxon>metagenomes</taxon>
        <taxon>ecological metagenomes</taxon>
    </lineage>
</organism>
<dbReference type="SUPFAM" id="SSF54909">
    <property type="entry name" value="Dimeric alpha+beta barrel"/>
    <property type="match status" value="1"/>
</dbReference>
<dbReference type="Pfam" id="PF03992">
    <property type="entry name" value="ABM"/>
    <property type="match status" value="1"/>
</dbReference>